<feature type="compositionally biased region" description="Basic and acidic residues" evidence="2">
    <location>
        <begin position="1028"/>
        <end position="1044"/>
    </location>
</feature>
<feature type="region of interest" description="Disordered" evidence="2">
    <location>
        <begin position="1207"/>
        <end position="1233"/>
    </location>
</feature>
<comment type="caution">
    <text evidence="4">The sequence shown here is derived from an EMBL/GenBank/DDBJ whole genome shotgun (WGS) entry which is preliminary data.</text>
</comment>
<feature type="compositionally biased region" description="Basic residues" evidence="2">
    <location>
        <begin position="1103"/>
        <end position="1112"/>
    </location>
</feature>
<feature type="compositionally biased region" description="Low complexity" evidence="2">
    <location>
        <begin position="478"/>
        <end position="487"/>
    </location>
</feature>
<feature type="compositionally biased region" description="Basic and acidic residues" evidence="2">
    <location>
        <begin position="489"/>
        <end position="498"/>
    </location>
</feature>
<feature type="region of interest" description="Disordered" evidence="2">
    <location>
        <begin position="1276"/>
        <end position="1316"/>
    </location>
</feature>
<feature type="signal peptide" evidence="3">
    <location>
        <begin position="1"/>
        <end position="25"/>
    </location>
</feature>
<feature type="coiled-coil region" evidence="1">
    <location>
        <begin position="683"/>
        <end position="745"/>
    </location>
</feature>
<feature type="compositionally biased region" description="Polar residues" evidence="2">
    <location>
        <begin position="256"/>
        <end position="268"/>
    </location>
</feature>
<feature type="coiled-coil region" evidence="1">
    <location>
        <begin position="770"/>
        <end position="797"/>
    </location>
</feature>
<gene>
    <name evidence="4" type="ORF">IMSHALPRED_000545</name>
</gene>
<keyword evidence="3" id="KW-0732">Signal</keyword>
<organism evidence="4 5">
    <name type="scientific">Imshaugia aleurites</name>
    <dbReference type="NCBI Taxonomy" id="172621"/>
    <lineage>
        <taxon>Eukaryota</taxon>
        <taxon>Fungi</taxon>
        <taxon>Dikarya</taxon>
        <taxon>Ascomycota</taxon>
        <taxon>Pezizomycotina</taxon>
        <taxon>Lecanoromycetes</taxon>
        <taxon>OSLEUM clade</taxon>
        <taxon>Lecanoromycetidae</taxon>
        <taxon>Lecanorales</taxon>
        <taxon>Lecanorineae</taxon>
        <taxon>Parmeliaceae</taxon>
        <taxon>Imshaugia</taxon>
    </lineage>
</organism>
<feature type="compositionally biased region" description="Low complexity" evidence="2">
    <location>
        <begin position="1279"/>
        <end position="1292"/>
    </location>
</feature>
<protein>
    <submittedName>
        <fullName evidence="4">Uncharacterized protein</fullName>
    </submittedName>
</protein>
<feature type="compositionally biased region" description="Polar residues" evidence="2">
    <location>
        <begin position="1068"/>
        <end position="1090"/>
    </location>
</feature>
<evidence type="ECO:0000256" key="2">
    <source>
        <dbReference type="SAM" id="MobiDB-lite"/>
    </source>
</evidence>
<feature type="compositionally biased region" description="Polar residues" evidence="2">
    <location>
        <begin position="120"/>
        <end position="135"/>
    </location>
</feature>
<name>A0A8H3G772_9LECA</name>
<feature type="compositionally biased region" description="Basic and acidic residues" evidence="2">
    <location>
        <begin position="985"/>
        <end position="1005"/>
    </location>
</feature>
<evidence type="ECO:0000256" key="3">
    <source>
        <dbReference type="SAM" id="SignalP"/>
    </source>
</evidence>
<sequence length="1316" mass="144545">MAHRGPLREMFGMLCIAVLLPEVQESAVPTDRGLILDADEIPTYLIPPFAPVPVTPPVTGFMSFLISFLTDLFSVVGEELLNMVAMWFLNYALFPSLLVLECLFLRAVIRCGRVNRGDQTHNTNQTTSPEATTPGTHDIANGVAAEKMCPSTPTAGENGTADGDATEKTRHPIPSSSTERVYGTAEWGSTHITRQFKATAPAPPADDEDDDEWFDAQEWFDAEESLPYPGHFPDNTPNSPTNDQASVPSPGEIPDNTPNSPTNDQASVPSPGEIPDSTPSLPTNDQALADLQAELAEKASQILTLTEASEQNSDDIADLNRRNDSHNRLMETLRTSLDPQGLHTPTTDIVMLANQAAEKGKLLKQRTLAAESAARQAISQREYDIVRNQLTDVVEMLRQAREGSVDTQELQAERMRSQEVQATADEAVRAREQSESQLATARAELEVANDATANAESKALEKAREVEAAEKRARAAEETAAQNSAAANELREARDQAQEWRESNERLVLQLAQAEEWVKRNGTVSNEELIAQNNGLQAQLREIQQYQPNPEVNELQVSVDCLTSANQQLQTELDALKQQPSQAPVQATGPQIEERFQQGYQKAVQDCEQRAQSVIEAAVQREASEAAQRLATAVAQREQELEDSVQRQFQQQWDDREAQWSASLDAEVQTRAAAREAGLPQQLRDATRRAIAAEKRANEQEDELQEAQKHARDMHDSCTEKWNAAEAATTRAEAAEAKVKKYQQGKEAQDGRIKGLHEEIAALKPKVKAAAKEAAELKSLENENRRSLALIDEILNRSYDHTTRFVLRELIKANSKIKNFRDQIQKPTTKLGRAYYSNMLQNAEVGSEYLKLDDRLRCVLKKQCAAANAKVMALKEIISQSQAPDKDLLLEEVWKPRGDEEAEWNMLESESPPSSDEDENEDNARGTPGAVRARTPFPTARRNRPVQPAASGQADGQDSPMSDGPANVPTGQPTGRPDSANPLKRKGDEGSDGSDKRQNDRDENMRPVAGPSDRQGSSSLEADENEDETKLEYQHDSPSSERIGEATAPQQQSNDQSSISPHLPGSSFPIQQSAQINTPPAIESDTSSQTERPHDPKPTKIPGPKRKAHLKPSQRQERLAIRQDWDPQAVPAQEASPPSIEGPSGYSFNAPKNVASEVVANPTPAQPHHRPIFTLLSLLGAAIADKSALPGLPPPEDEVLDFASAAVTGGQESDSELDDGYPAHTVSDDEDDNETVWENALYRRDGDDDFSTDNAEGMVPSSTIRALDMTEQNYEEQAAEAAAAMQGIQQSQPKKKPGQPQATEEEDIFHINLDSD</sequence>
<feature type="chain" id="PRO_5034921152" evidence="3">
    <location>
        <begin position="26"/>
        <end position="1316"/>
    </location>
</feature>
<dbReference type="OrthoDB" id="5362422at2759"/>
<feature type="region of interest" description="Disordered" evidence="2">
    <location>
        <begin position="116"/>
        <end position="182"/>
    </location>
</feature>
<feature type="compositionally biased region" description="Polar residues" evidence="2">
    <location>
        <begin position="1048"/>
        <end position="1060"/>
    </location>
</feature>
<dbReference type="EMBL" id="CAJPDT010000102">
    <property type="protein sequence ID" value="CAF9937788.1"/>
    <property type="molecule type" value="Genomic_DNA"/>
</dbReference>
<proteinExistence type="predicted"/>
<feature type="region of interest" description="Disordered" evidence="2">
    <location>
        <begin position="225"/>
        <end position="284"/>
    </location>
</feature>
<keyword evidence="5" id="KW-1185">Reference proteome</keyword>
<feature type="region of interest" description="Disordered" evidence="2">
    <location>
        <begin position="416"/>
        <end position="437"/>
    </location>
</feature>
<feature type="region of interest" description="Disordered" evidence="2">
    <location>
        <begin position="900"/>
        <end position="1150"/>
    </location>
</feature>
<evidence type="ECO:0000256" key="1">
    <source>
        <dbReference type="SAM" id="Coils"/>
    </source>
</evidence>
<feature type="compositionally biased region" description="Polar residues" evidence="2">
    <location>
        <begin position="235"/>
        <end position="247"/>
    </location>
</feature>
<feature type="region of interest" description="Disordered" evidence="2">
    <location>
        <begin position="471"/>
        <end position="498"/>
    </location>
</feature>
<reference evidence="4" key="1">
    <citation type="submission" date="2021-03" db="EMBL/GenBank/DDBJ databases">
        <authorList>
            <person name="Tagirdzhanova G."/>
        </authorList>
    </citation>
    <scope>NUCLEOTIDE SEQUENCE</scope>
</reference>
<keyword evidence="1" id="KW-0175">Coiled coil</keyword>
<accession>A0A8H3G772</accession>
<evidence type="ECO:0000313" key="4">
    <source>
        <dbReference type="EMBL" id="CAF9937788.1"/>
    </source>
</evidence>
<feature type="compositionally biased region" description="Basic and acidic residues" evidence="2">
    <location>
        <begin position="1114"/>
        <end position="1125"/>
    </location>
</feature>
<feature type="coiled-coil region" evidence="1">
    <location>
        <begin position="288"/>
        <end position="336"/>
    </location>
</feature>
<evidence type="ECO:0000313" key="5">
    <source>
        <dbReference type="Proteomes" id="UP000664534"/>
    </source>
</evidence>
<dbReference type="Proteomes" id="UP000664534">
    <property type="component" value="Unassembled WGS sequence"/>
</dbReference>